<gene>
    <name evidence="8" type="ORF">MNBD_NITROSPIRAE02-44</name>
</gene>
<proteinExistence type="predicted"/>
<dbReference type="GO" id="GO:0043139">
    <property type="term" value="F:5'-3' DNA helicase activity"/>
    <property type="evidence" value="ECO:0007669"/>
    <property type="project" value="UniProtKB-EC"/>
</dbReference>
<dbReference type="Pfam" id="PF00270">
    <property type="entry name" value="DEAD"/>
    <property type="match status" value="1"/>
</dbReference>
<dbReference type="AlphaFoldDB" id="A0A3B1CV13"/>
<dbReference type="Gene3D" id="3.40.50.300">
    <property type="entry name" value="P-loop containing nucleotide triphosphate hydrolases"/>
    <property type="match status" value="1"/>
</dbReference>
<evidence type="ECO:0000256" key="2">
    <source>
        <dbReference type="ARBA" id="ARBA00022741"/>
    </source>
</evidence>
<dbReference type="InterPro" id="IPR027417">
    <property type="entry name" value="P-loop_NTPase"/>
</dbReference>
<feature type="domain" description="Helicase ATP-binding" evidence="7">
    <location>
        <begin position="17"/>
        <end position="282"/>
    </location>
</feature>
<evidence type="ECO:0000313" key="8">
    <source>
        <dbReference type="EMBL" id="VAX28433.1"/>
    </source>
</evidence>
<evidence type="ECO:0000256" key="3">
    <source>
        <dbReference type="ARBA" id="ARBA00022801"/>
    </source>
</evidence>
<dbReference type="PANTHER" id="PTHR11472:SF34">
    <property type="entry name" value="REGULATOR OF TELOMERE ELONGATION HELICASE 1"/>
    <property type="match status" value="1"/>
</dbReference>
<evidence type="ECO:0000256" key="6">
    <source>
        <dbReference type="ARBA" id="ARBA00048954"/>
    </source>
</evidence>
<feature type="non-terminal residue" evidence="8">
    <location>
        <position position="398"/>
    </location>
</feature>
<dbReference type="InterPro" id="IPR045028">
    <property type="entry name" value="DinG/Rad3-like"/>
</dbReference>
<dbReference type="EC" id="5.6.2.3" evidence="5"/>
<dbReference type="GO" id="GO:0003676">
    <property type="term" value="F:nucleic acid binding"/>
    <property type="evidence" value="ECO:0007669"/>
    <property type="project" value="InterPro"/>
</dbReference>
<reference evidence="8" key="1">
    <citation type="submission" date="2018-06" db="EMBL/GenBank/DDBJ databases">
        <authorList>
            <person name="Zhirakovskaya E."/>
        </authorList>
    </citation>
    <scope>NUCLEOTIDE SEQUENCE</scope>
</reference>
<name>A0A3B1CV13_9ZZZZ</name>
<evidence type="ECO:0000256" key="1">
    <source>
        <dbReference type="ARBA" id="ARBA00001966"/>
    </source>
</evidence>
<keyword evidence="4" id="KW-0067">ATP-binding</keyword>
<accession>A0A3B1CV13</accession>
<organism evidence="8">
    <name type="scientific">hydrothermal vent metagenome</name>
    <dbReference type="NCBI Taxonomy" id="652676"/>
    <lineage>
        <taxon>unclassified sequences</taxon>
        <taxon>metagenomes</taxon>
        <taxon>ecological metagenomes</taxon>
    </lineage>
</organism>
<keyword evidence="3" id="KW-0378">Hydrolase</keyword>
<dbReference type="SUPFAM" id="SSF52540">
    <property type="entry name" value="P-loop containing nucleoside triphosphate hydrolases"/>
    <property type="match status" value="1"/>
</dbReference>
<sequence length="398" mass="45775">MSVELADIKTCFHGTGPIASCFVNYEDRPQQLEMAGAIMNALMEDRHLIVEAGTGVGKSLAYLIPLIKYFKSEETQRVVVSTYTKTLQRQLVENDLPFLKEHLFPELRFTLCLGSENYLCLRRLALSRQHGLFEAGEEDNLSELLSWAADTETGLHMEVALPLKVWSKVSRESDLCHGRDCRFYNKCFYQKAKVVERKSQILVTNHHLFFANMASGWNVLPEFQAVVFDEGHEIERVASDYLGVEASNTRLYYLLNSIHTPRKKGILLRLRSLDTGRLSEIAALTERVRQQGERFFLNVSLWLNGRKSIRVRRKGQFMDIITEHLDALREEIGNLADTTVSEEEKRDLKAIEERCRAFIQSLQITVNQELERYVYWAEVDGRRVRLVATPVETGSILR</sequence>
<keyword evidence="8" id="KW-0347">Helicase</keyword>
<dbReference type="PANTHER" id="PTHR11472">
    <property type="entry name" value="DNA REPAIR DEAD HELICASE RAD3/XP-D SUBFAMILY MEMBER"/>
    <property type="match status" value="1"/>
</dbReference>
<comment type="cofactor">
    <cofactor evidence="1">
        <name>[4Fe-4S] cluster</name>
        <dbReference type="ChEBI" id="CHEBI:49883"/>
    </cofactor>
</comment>
<dbReference type="InterPro" id="IPR014013">
    <property type="entry name" value="Helic_SF1/SF2_ATP-bd_DinG/Rad3"/>
</dbReference>
<comment type="catalytic activity">
    <reaction evidence="6">
        <text>ATP + H2O = ADP + phosphate + H(+)</text>
        <dbReference type="Rhea" id="RHEA:13065"/>
        <dbReference type="ChEBI" id="CHEBI:15377"/>
        <dbReference type="ChEBI" id="CHEBI:15378"/>
        <dbReference type="ChEBI" id="CHEBI:30616"/>
        <dbReference type="ChEBI" id="CHEBI:43474"/>
        <dbReference type="ChEBI" id="CHEBI:456216"/>
        <dbReference type="EC" id="5.6.2.3"/>
    </reaction>
</comment>
<evidence type="ECO:0000259" key="7">
    <source>
        <dbReference type="PROSITE" id="PS51193"/>
    </source>
</evidence>
<protein>
    <recommendedName>
        <fullName evidence="5">DNA 5'-3' helicase</fullName>
        <ecNumber evidence="5">5.6.2.3</ecNumber>
    </recommendedName>
</protein>
<dbReference type="GO" id="GO:0005524">
    <property type="term" value="F:ATP binding"/>
    <property type="evidence" value="ECO:0007669"/>
    <property type="project" value="UniProtKB-KW"/>
</dbReference>
<dbReference type="PROSITE" id="PS51193">
    <property type="entry name" value="HELICASE_ATP_BIND_2"/>
    <property type="match status" value="1"/>
</dbReference>
<keyword evidence="2" id="KW-0547">Nucleotide-binding</keyword>
<dbReference type="SMART" id="SM00487">
    <property type="entry name" value="DEXDc"/>
    <property type="match status" value="1"/>
</dbReference>
<dbReference type="InterPro" id="IPR011545">
    <property type="entry name" value="DEAD/DEAH_box_helicase_dom"/>
</dbReference>
<dbReference type="EMBL" id="UOGH01000084">
    <property type="protein sequence ID" value="VAX28433.1"/>
    <property type="molecule type" value="Genomic_DNA"/>
</dbReference>
<dbReference type="InterPro" id="IPR014001">
    <property type="entry name" value="Helicase_ATP-bd"/>
</dbReference>
<dbReference type="GO" id="GO:0016787">
    <property type="term" value="F:hydrolase activity"/>
    <property type="evidence" value="ECO:0007669"/>
    <property type="project" value="UniProtKB-KW"/>
</dbReference>
<evidence type="ECO:0000256" key="4">
    <source>
        <dbReference type="ARBA" id="ARBA00022840"/>
    </source>
</evidence>
<evidence type="ECO:0000256" key="5">
    <source>
        <dbReference type="ARBA" id="ARBA00044969"/>
    </source>
</evidence>